<reference evidence="2 3" key="1">
    <citation type="submission" date="2019-02" db="EMBL/GenBank/DDBJ databases">
        <title>Deep-cultivation of Planctomycetes and their phenomic and genomic characterization uncovers novel biology.</title>
        <authorList>
            <person name="Wiegand S."/>
            <person name="Jogler M."/>
            <person name="Boedeker C."/>
            <person name="Pinto D."/>
            <person name="Vollmers J."/>
            <person name="Rivas-Marin E."/>
            <person name="Kohn T."/>
            <person name="Peeters S.H."/>
            <person name="Heuer A."/>
            <person name="Rast P."/>
            <person name="Oberbeckmann S."/>
            <person name="Bunk B."/>
            <person name="Jeske O."/>
            <person name="Meyerdierks A."/>
            <person name="Storesund J.E."/>
            <person name="Kallscheuer N."/>
            <person name="Luecker S."/>
            <person name="Lage O.M."/>
            <person name="Pohl T."/>
            <person name="Merkel B.J."/>
            <person name="Hornburger P."/>
            <person name="Mueller R.-W."/>
            <person name="Bruemmer F."/>
            <person name="Labrenz M."/>
            <person name="Spormann A.M."/>
            <person name="Op Den Camp H."/>
            <person name="Overmann J."/>
            <person name="Amann R."/>
            <person name="Jetten M.S.M."/>
            <person name="Mascher T."/>
            <person name="Medema M.H."/>
            <person name="Devos D.P."/>
            <person name="Kaster A.-K."/>
            <person name="Ovreas L."/>
            <person name="Rohde M."/>
            <person name="Galperin M.Y."/>
            <person name="Jogler C."/>
        </authorList>
    </citation>
    <scope>NUCLEOTIDE SEQUENCE [LARGE SCALE GENOMIC DNA]</scope>
    <source>
        <strain evidence="2 3">Pla111</strain>
    </source>
</reference>
<feature type="domain" description="SGNH hydrolase-type esterase" evidence="1">
    <location>
        <begin position="72"/>
        <end position="244"/>
    </location>
</feature>
<keyword evidence="3" id="KW-1185">Reference proteome</keyword>
<dbReference type="AlphaFoldDB" id="A0A5C5VWZ0"/>
<dbReference type="Proteomes" id="UP000318995">
    <property type="component" value="Unassembled WGS sequence"/>
</dbReference>
<sequence length="259" mass="29045">MSPLRLFLVMGSLSLLLSSPTERVADAQSVATMPVAMQAQPRPDKWWQDRHQSRLEQKQAFAEQDQAVRLVFIGDSITHGWENAGKQLWQERFAPYTTLNLGFSGDRTEHVLWRLGLGDAGEENNEVAGLSPALYVIMIGTNNTGHGMGTAAETAEGVTAIVDRLQELSPKSDILLLAVFPRGETPDDEKRLMNDEVNERIAKLEAREHVEYLNLRDIFLDDNGVLPKSVMPDLLHPNAEGYRRWADAITPIIKRYLSE</sequence>
<evidence type="ECO:0000313" key="3">
    <source>
        <dbReference type="Proteomes" id="UP000318995"/>
    </source>
</evidence>
<dbReference type="EMBL" id="SJPH01000005">
    <property type="protein sequence ID" value="TWT42910.1"/>
    <property type="molecule type" value="Genomic_DNA"/>
</dbReference>
<evidence type="ECO:0000313" key="2">
    <source>
        <dbReference type="EMBL" id="TWT42910.1"/>
    </source>
</evidence>
<dbReference type="InterPro" id="IPR036514">
    <property type="entry name" value="SGNH_hydro_sf"/>
</dbReference>
<dbReference type="InterPro" id="IPR013830">
    <property type="entry name" value="SGNH_hydro"/>
</dbReference>
<comment type="caution">
    <text evidence="2">The sequence shown here is derived from an EMBL/GenBank/DDBJ whole genome shotgun (WGS) entry which is preliminary data.</text>
</comment>
<protein>
    <submittedName>
        <fullName evidence="2">GDSL-like Lipase/Acylhydrolase</fullName>
    </submittedName>
</protein>
<dbReference type="SUPFAM" id="SSF52266">
    <property type="entry name" value="SGNH hydrolase"/>
    <property type="match status" value="1"/>
</dbReference>
<accession>A0A5C5VWZ0</accession>
<keyword evidence="2" id="KW-0378">Hydrolase</keyword>
<organism evidence="2 3">
    <name type="scientific">Botrimarina hoheduenensis</name>
    <dbReference type="NCBI Taxonomy" id="2528000"/>
    <lineage>
        <taxon>Bacteria</taxon>
        <taxon>Pseudomonadati</taxon>
        <taxon>Planctomycetota</taxon>
        <taxon>Planctomycetia</taxon>
        <taxon>Pirellulales</taxon>
        <taxon>Lacipirellulaceae</taxon>
        <taxon>Botrimarina</taxon>
    </lineage>
</organism>
<name>A0A5C5VWZ0_9BACT</name>
<dbReference type="Pfam" id="PF13472">
    <property type="entry name" value="Lipase_GDSL_2"/>
    <property type="match status" value="1"/>
</dbReference>
<gene>
    <name evidence="2" type="ORF">Pla111_25480</name>
</gene>
<evidence type="ECO:0000259" key="1">
    <source>
        <dbReference type="Pfam" id="PF13472"/>
    </source>
</evidence>
<dbReference type="Gene3D" id="3.40.50.1110">
    <property type="entry name" value="SGNH hydrolase"/>
    <property type="match status" value="1"/>
</dbReference>
<dbReference type="GO" id="GO:0004622">
    <property type="term" value="F:phosphatidylcholine lysophospholipase activity"/>
    <property type="evidence" value="ECO:0007669"/>
    <property type="project" value="TreeGrafter"/>
</dbReference>
<dbReference type="PANTHER" id="PTHR30383:SF5">
    <property type="entry name" value="SGNH HYDROLASE-TYPE ESTERASE DOMAIN-CONTAINING PROTEIN"/>
    <property type="match status" value="1"/>
</dbReference>
<dbReference type="PANTHER" id="PTHR30383">
    <property type="entry name" value="THIOESTERASE 1/PROTEASE 1/LYSOPHOSPHOLIPASE L1"/>
    <property type="match status" value="1"/>
</dbReference>
<proteinExistence type="predicted"/>
<dbReference type="InterPro" id="IPR051532">
    <property type="entry name" value="Ester_Hydrolysis_Enzymes"/>
</dbReference>